<gene>
    <name evidence="2" type="ORF">VZC37_05555</name>
</gene>
<keyword evidence="2" id="KW-0012">Acyltransferase</keyword>
<keyword evidence="3" id="KW-1185">Reference proteome</keyword>
<protein>
    <submittedName>
        <fullName evidence="2">Acyltransferase</fullName>
    </submittedName>
</protein>
<dbReference type="Gene3D" id="3.30.559.10">
    <property type="entry name" value="Chloramphenicol acetyltransferase-like domain"/>
    <property type="match status" value="2"/>
</dbReference>
<dbReference type="RefSeq" id="WP_330431402.1">
    <property type="nucleotide sequence ID" value="NZ_JAZDUF010000001.1"/>
</dbReference>
<dbReference type="GO" id="GO:0016746">
    <property type="term" value="F:acyltransferase activity"/>
    <property type="evidence" value="ECO:0007669"/>
    <property type="project" value="UniProtKB-KW"/>
</dbReference>
<dbReference type="EMBL" id="JAZDUF010000001">
    <property type="protein sequence ID" value="MEE3849787.1"/>
    <property type="molecule type" value="Genomic_DNA"/>
</dbReference>
<comment type="caution">
    <text evidence="2">The sequence shown here is derived from an EMBL/GenBank/DDBJ whole genome shotgun (WGS) entry which is preliminary data.</text>
</comment>
<dbReference type="InterPro" id="IPR050317">
    <property type="entry name" value="Plant_Fungal_Acyltransferase"/>
</dbReference>
<name>A0ABU7M9W0_9ACTN</name>
<evidence type="ECO:0000256" key="1">
    <source>
        <dbReference type="ARBA" id="ARBA00022679"/>
    </source>
</evidence>
<dbReference type="Pfam" id="PF02458">
    <property type="entry name" value="Transferase"/>
    <property type="match status" value="1"/>
</dbReference>
<dbReference type="InterPro" id="IPR023213">
    <property type="entry name" value="CAT-like_dom_sf"/>
</dbReference>
<dbReference type="PANTHER" id="PTHR31642">
    <property type="entry name" value="TRICHOTHECENE 3-O-ACETYLTRANSFERASE"/>
    <property type="match status" value="1"/>
</dbReference>
<keyword evidence="1" id="KW-0808">Transferase</keyword>
<sequence length="439" mass="48810">MSTRLVTPTTHARRDIRCDVGDAMVANLAIHFVFFFDRALDVDKLRQSFARTLDSYFIFGGRLTVVAGRMAIRCRGRGVPFTIVASPRNLLEAMRATADDTGQWLVDPVNGTTERLGVGPLCRIQITRLADDATAIGVSWHHVIGDMRTFMMFMNAWAASFADRPVSTPLIVDDRAAYVAARLPDSGTAEPGVRCLSPTETVRSVWYLAKNARRQRTVSMYFADSEIDRIRGAYGRRARLSVNDVVCAHVAEALMSLDRAVSRRTLAIAVDIRDRCGLDASLVGNILTTLHVDLRRGDDAITIAQRVRDTVDHFADHHSDMRANQHFVDGLGAWQAARVVSTAFDPRRWNPLVTNLSGFDVHDIVFDGARPVFCTQVLKLPVAGLGALMDGAGGRGMVFIMSLPPEEFAALTTPQMRAHLHRFRRPDDEIPWVHRKIHL</sequence>
<evidence type="ECO:0000313" key="2">
    <source>
        <dbReference type="EMBL" id="MEE3849787.1"/>
    </source>
</evidence>
<dbReference type="PANTHER" id="PTHR31642:SF310">
    <property type="entry name" value="FATTY ALCOHOL:CAFFEOYL-COA ACYLTRANSFERASE"/>
    <property type="match status" value="1"/>
</dbReference>
<organism evidence="2 3">
    <name type="scientific">Gordonia sesuvii</name>
    <dbReference type="NCBI Taxonomy" id="3116777"/>
    <lineage>
        <taxon>Bacteria</taxon>
        <taxon>Bacillati</taxon>
        <taxon>Actinomycetota</taxon>
        <taxon>Actinomycetes</taxon>
        <taxon>Mycobacteriales</taxon>
        <taxon>Gordoniaceae</taxon>
        <taxon>Gordonia</taxon>
    </lineage>
</organism>
<accession>A0ABU7M9W0</accession>
<dbReference type="SUPFAM" id="SSF52777">
    <property type="entry name" value="CoA-dependent acyltransferases"/>
    <property type="match status" value="2"/>
</dbReference>
<reference evidence="2 3" key="1">
    <citation type="submission" date="2024-01" db="EMBL/GenBank/DDBJ databases">
        <title>Draft genome sequence of Gordonia sp. LSe1-13.</title>
        <authorList>
            <person name="Suphannarot A."/>
            <person name="Mingma R."/>
        </authorList>
    </citation>
    <scope>NUCLEOTIDE SEQUENCE [LARGE SCALE GENOMIC DNA]</scope>
    <source>
        <strain evidence="2 3">LSe1-13</strain>
    </source>
</reference>
<dbReference type="Proteomes" id="UP001347146">
    <property type="component" value="Unassembled WGS sequence"/>
</dbReference>
<evidence type="ECO:0000313" key="3">
    <source>
        <dbReference type="Proteomes" id="UP001347146"/>
    </source>
</evidence>
<proteinExistence type="predicted"/>